<evidence type="ECO:0000313" key="2">
    <source>
        <dbReference type="EMBL" id="EEQ54797.1"/>
    </source>
</evidence>
<dbReference type="HOGENOM" id="CLU_2104248_0_0_11"/>
<accession>C5E9V3</accession>
<organism evidence="2">
    <name type="scientific">Bifidobacterium longum subsp. infantis CCUG 52486</name>
    <dbReference type="NCBI Taxonomy" id="537937"/>
    <lineage>
        <taxon>Bacteria</taxon>
        <taxon>Bacillati</taxon>
        <taxon>Actinomycetota</taxon>
        <taxon>Actinomycetes</taxon>
        <taxon>Bifidobacteriales</taxon>
        <taxon>Bifidobacteriaceae</taxon>
        <taxon>Bifidobacterium</taxon>
    </lineage>
</organism>
<dbReference type="Proteomes" id="UP000005084">
    <property type="component" value="Unassembled WGS sequence"/>
</dbReference>
<proteinExistence type="predicted"/>
<dbReference type="EMBL" id="DS990239">
    <property type="protein sequence ID" value="EEQ54797.1"/>
    <property type="molecule type" value="Genomic_DNA"/>
</dbReference>
<feature type="region of interest" description="Disordered" evidence="1">
    <location>
        <begin position="1"/>
        <end position="36"/>
    </location>
</feature>
<feature type="compositionally biased region" description="Low complexity" evidence="1">
    <location>
        <begin position="1"/>
        <end position="32"/>
    </location>
</feature>
<dbReference type="AlphaFoldDB" id="C5E9V3"/>
<feature type="region of interest" description="Disordered" evidence="1">
    <location>
        <begin position="70"/>
        <end position="93"/>
    </location>
</feature>
<gene>
    <name evidence="2" type="ORF">BLIG_00748</name>
</gene>
<sequence length="115" mass="13084">MRRGSSSASRSSSSGSGGNSSRSRSKGSTLSGVGFSKERISQYRKQGLSDERISKLWQDTLKMRALMKKRKEQGVSDLEAGVSQSWKNAQARRDRAFDKRFNDEWNRYRSAGWKR</sequence>
<name>C5E9V3_BIFLI</name>
<dbReference type="RefSeq" id="WP_007051857.1">
    <property type="nucleotide sequence ID" value="NZ_DS990239.1"/>
</dbReference>
<evidence type="ECO:0000256" key="1">
    <source>
        <dbReference type="SAM" id="MobiDB-lite"/>
    </source>
</evidence>
<reference evidence="2" key="1">
    <citation type="submission" date="2008-08" db="EMBL/GenBank/DDBJ databases">
        <title>Annotation of Bifidobacterium longum subsp. infantis CCUG 52486.</title>
        <authorList>
            <consortium name="The Broad Institute Genome Sequencing Platform"/>
            <person name="Gougoulias C."/>
            <person name="Tuohy K.M."/>
            <person name="Gibson G.R."/>
            <person name="Ward D."/>
            <person name="Mehta T."/>
            <person name="Young S."/>
            <person name="Jaffe D."/>
            <person name="Gnerre S."/>
            <person name="Berlin A."/>
            <person name="Heiman D."/>
            <person name="Hepburn T."/>
            <person name="Shea T."/>
            <person name="Sykes S."/>
            <person name="Alvarado L."/>
            <person name="Kodira C."/>
            <person name="Borodovsky M."/>
            <person name="Lander E."/>
            <person name="Galagan J."/>
            <person name="Nusbaum C."/>
            <person name="Birren B."/>
        </authorList>
    </citation>
    <scope>NUCLEOTIDE SEQUENCE [LARGE SCALE GENOMIC DNA]</scope>
    <source>
        <strain evidence="2">CCUG 52486</strain>
    </source>
</reference>
<protein>
    <submittedName>
        <fullName evidence="2">Uncharacterized protein</fullName>
    </submittedName>
</protein>